<keyword evidence="4" id="KW-0732">Signal</keyword>
<evidence type="ECO:0000256" key="7">
    <source>
        <dbReference type="RuleBase" id="RU003827"/>
    </source>
</evidence>
<dbReference type="VEuPathDB" id="CryptoDB:CHUDEA7_1860"/>
<dbReference type="Proteomes" id="UP000199752">
    <property type="component" value="Chromosome 7"/>
</dbReference>
<dbReference type="EMBL" id="LN877953">
    <property type="protein sequence ID" value="CUV07170.1"/>
    <property type="molecule type" value="Genomic_DNA"/>
</dbReference>
<keyword evidence="5 8" id="KW-1133">Transmembrane helix</keyword>
<dbReference type="PROSITE" id="PS50866">
    <property type="entry name" value="GOLD"/>
    <property type="match status" value="1"/>
</dbReference>
<keyword evidence="6 8" id="KW-0472">Membrane</keyword>
<evidence type="ECO:0000256" key="6">
    <source>
        <dbReference type="ARBA" id="ARBA00023136"/>
    </source>
</evidence>
<protein>
    <recommendedName>
        <fullName evidence="9">GOLD domain-containing protein</fullName>
    </recommendedName>
</protein>
<sequence length="203" mass="23507">MKIEPIYFVVIVFIALFPFNTNALYFILNPGYTECIHFHAKKADHIVGSFEIDSAYEGVRVSLFENKGSSKIFDKIENSGDFSINASKDTEYQLCFKNLMNSVQQTVNFSIKNMAYNSNINNVMSNIESKKLIESMEKLYERITVASEKQRYALTRKRFQMEAIESSRKKAAIWSILELLLSFGLVAIQVYYIKSYFQVKYLV</sequence>
<feature type="transmembrane region" description="Helical" evidence="8">
    <location>
        <begin position="171"/>
        <end position="193"/>
    </location>
</feature>
<keyword evidence="3 7" id="KW-0812">Transmembrane</keyword>
<dbReference type="GO" id="GO:0016020">
    <property type="term" value="C:membrane"/>
    <property type="evidence" value="ECO:0007669"/>
    <property type="project" value="UniProtKB-SubCell"/>
</dbReference>
<accession>A0A0S4TIC9</accession>
<evidence type="ECO:0000256" key="1">
    <source>
        <dbReference type="ARBA" id="ARBA00004479"/>
    </source>
</evidence>
<dbReference type="AlphaFoldDB" id="A0A0S4TIC9"/>
<feature type="domain" description="GOLD" evidence="9">
    <location>
        <begin position="33"/>
        <end position="145"/>
    </location>
</feature>
<dbReference type="VEuPathDB" id="CryptoDB:ChTU502y2012_407g0935"/>
<evidence type="ECO:0000256" key="5">
    <source>
        <dbReference type="ARBA" id="ARBA00022989"/>
    </source>
</evidence>
<evidence type="ECO:0000313" key="10">
    <source>
        <dbReference type="EMBL" id="CUV07170.1"/>
    </source>
</evidence>
<dbReference type="VEuPathDB" id="CryptoDB:Chro.70216"/>
<gene>
    <name evidence="10" type="ORF">CHUDEA7_1860</name>
</gene>
<name>A0A0S4TIC9_CRYHO</name>
<dbReference type="InterPro" id="IPR015720">
    <property type="entry name" value="Emp24-like"/>
</dbReference>
<dbReference type="VEuPathDB" id="CryptoDB:GY17_00001981"/>
<comment type="subcellular location">
    <subcellularLocation>
        <location evidence="1 7">Membrane</location>
        <topology evidence="1 7">Single-pass type I membrane protein</topology>
    </subcellularLocation>
</comment>
<evidence type="ECO:0000256" key="3">
    <source>
        <dbReference type="ARBA" id="ARBA00022692"/>
    </source>
</evidence>
<evidence type="ECO:0000256" key="2">
    <source>
        <dbReference type="ARBA" id="ARBA00007104"/>
    </source>
</evidence>
<proteinExistence type="inferred from homology"/>
<evidence type="ECO:0000259" key="9">
    <source>
        <dbReference type="PROSITE" id="PS50866"/>
    </source>
</evidence>
<evidence type="ECO:0000256" key="8">
    <source>
        <dbReference type="SAM" id="Phobius"/>
    </source>
</evidence>
<dbReference type="OrthoDB" id="62956at2759"/>
<comment type="similarity">
    <text evidence="2 7">Belongs to the EMP24/GP25L family.</text>
</comment>
<dbReference type="SMART" id="SM01190">
    <property type="entry name" value="EMP24_GP25L"/>
    <property type="match status" value="1"/>
</dbReference>
<organism evidence="10">
    <name type="scientific">Cryptosporidium hominis</name>
    <dbReference type="NCBI Taxonomy" id="237895"/>
    <lineage>
        <taxon>Eukaryota</taxon>
        <taxon>Sar</taxon>
        <taxon>Alveolata</taxon>
        <taxon>Apicomplexa</taxon>
        <taxon>Conoidasida</taxon>
        <taxon>Coccidia</taxon>
        <taxon>Eucoccidiorida</taxon>
        <taxon>Eimeriorina</taxon>
        <taxon>Cryptosporidiidae</taxon>
        <taxon>Cryptosporidium</taxon>
    </lineage>
</organism>
<dbReference type="PANTHER" id="PTHR22811">
    <property type="entry name" value="TRANSMEMBRANE EMP24 DOMAIN-CONTAINING PROTEIN"/>
    <property type="match status" value="1"/>
</dbReference>
<dbReference type="InterPro" id="IPR009038">
    <property type="entry name" value="GOLD_dom"/>
</dbReference>
<evidence type="ECO:0000256" key="4">
    <source>
        <dbReference type="ARBA" id="ARBA00022729"/>
    </source>
</evidence>
<feature type="transmembrane region" description="Helical" evidence="8">
    <location>
        <begin position="6"/>
        <end position="28"/>
    </location>
</feature>
<dbReference type="Pfam" id="PF01105">
    <property type="entry name" value="EMP24_GP25L"/>
    <property type="match status" value="1"/>
</dbReference>
<reference evidence="10" key="1">
    <citation type="submission" date="2015-08" db="EMBL/GenBank/DDBJ databases">
        <authorList>
            <person name="Babu N.S."/>
            <person name="Beckwith C.J."/>
            <person name="Beseler K.G."/>
            <person name="Brison A."/>
            <person name="Carone J.V."/>
            <person name="Caskin T.P."/>
            <person name="Diamond M."/>
            <person name="Durham M.E."/>
            <person name="Foxe J.M."/>
            <person name="Go M."/>
            <person name="Henderson B.A."/>
            <person name="Jones I.B."/>
            <person name="McGettigan J.A."/>
            <person name="Micheletti S.J."/>
            <person name="Nasrallah M.E."/>
            <person name="Ortiz D."/>
            <person name="Piller C.R."/>
            <person name="Privatt S.R."/>
            <person name="Schneider S.L."/>
            <person name="Sharp S."/>
            <person name="Smith T.C."/>
            <person name="Stanton J.D."/>
            <person name="Ullery H.E."/>
            <person name="Wilson R.J."/>
            <person name="Serrano M.G."/>
            <person name="Buck G."/>
            <person name="Lee V."/>
            <person name="Wang Y."/>
            <person name="Carvalho R."/>
            <person name="Voegtly L."/>
            <person name="Shi R."/>
            <person name="Duckworth R."/>
            <person name="Johnson A."/>
            <person name="Loviza R."/>
            <person name="Walstead R."/>
            <person name="Shah Z."/>
            <person name="Kiflezghi M."/>
            <person name="Wade K."/>
            <person name="Ball S.L."/>
            <person name="Bradley K.W."/>
            <person name="Asai D.J."/>
            <person name="Bowman C.A."/>
            <person name="Russell D.A."/>
            <person name="Pope W.H."/>
            <person name="Jacobs-Sera D."/>
            <person name="Hendrix R.W."/>
            <person name="Hatfull G.F."/>
        </authorList>
    </citation>
    <scope>NUCLEOTIDE SEQUENCE [LARGE SCALE GENOMIC DNA]</scope>
</reference>